<evidence type="ECO:0000313" key="4">
    <source>
        <dbReference type="Proteomes" id="UP000195953"/>
    </source>
</evidence>
<dbReference type="EMBL" id="LT853885">
    <property type="protein sequence ID" value="SMR03717.1"/>
    <property type="molecule type" value="Genomic_DNA"/>
</dbReference>
<keyword evidence="3" id="KW-1185">Reference proteome</keyword>
<dbReference type="Proteomes" id="UP000195877">
    <property type="component" value="Chromosome 1"/>
</dbReference>
<name>A0A1Y6H865_9XANT</name>
<dbReference type="AlphaFoldDB" id="A0A1Y6H865"/>
<evidence type="ECO:0000313" key="2">
    <source>
        <dbReference type="EMBL" id="SMR03717.1"/>
    </source>
</evidence>
<proteinExistence type="predicted"/>
<evidence type="ECO:0000313" key="1">
    <source>
        <dbReference type="EMBL" id="SMQ99695.1"/>
    </source>
</evidence>
<reference evidence="1 3" key="1">
    <citation type="submission" date="2017-05" db="EMBL/GenBank/DDBJ databases">
        <authorList>
            <person name="Blom J."/>
        </authorList>
    </citation>
    <scope>NUCLEOTIDE SEQUENCE [LARGE SCALE GENOMIC DNA]</scope>
    <source>
        <strain evidence="1">PD885</strain>
    </source>
</reference>
<protein>
    <submittedName>
        <fullName evidence="2">FAD dependent oxidoreductase</fullName>
    </submittedName>
</protein>
<gene>
    <name evidence="2" type="ORF">PD5205_02426</name>
    <name evidence="1" type="ORF">PD885_02463</name>
</gene>
<accession>A0A1Y6H865</accession>
<evidence type="ECO:0000313" key="3">
    <source>
        <dbReference type="Proteomes" id="UP000195877"/>
    </source>
</evidence>
<dbReference type="EMBL" id="LT853882">
    <property type="protein sequence ID" value="SMQ99695.1"/>
    <property type="molecule type" value="Genomic_DNA"/>
</dbReference>
<reference evidence="2 4" key="2">
    <citation type="submission" date="2017-05" db="EMBL/GenBank/DDBJ databases">
        <authorList>
            <person name="Song R."/>
            <person name="Chenine A.L."/>
            <person name="Ruprecht R.M."/>
        </authorList>
    </citation>
    <scope>NUCLEOTIDE SEQUENCE [LARGE SCALE GENOMIC DNA]</scope>
    <source>
        <strain evidence="2">PD5205</strain>
    </source>
</reference>
<sequence length="55" mass="6163">MDLKSGYPFWSIRNGLMRTYPCLEQDVQCEVAIVGDGVTAALIAHELLCHAARLW</sequence>
<organism evidence="2 4">
    <name type="scientific">Xanthomonas fragariae</name>
    <dbReference type="NCBI Taxonomy" id="48664"/>
    <lineage>
        <taxon>Bacteria</taxon>
        <taxon>Pseudomonadati</taxon>
        <taxon>Pseudomonadota</taxon>
        <taxon>Gammaproteobacteria</taxon>
        <taxon>Lysobacterales</taxon>
        <taxon>Lysobacteraceae</taxon>
        <taxon>Xanthomonas</taxon>
    </lineage>
</organism>
<dbReference type="Proteomes" id="UP000195953">
    <property type="component" value="Chromosome 1"/>
</dbReference>
<dbReference type="eggNOG" id="COG0665">
    <property type="taxonomic scope" value="Bacteria"/>
</dbReference>